<name>A0AAE1FBW6_PETCI</name>
<feature type="compositionally biased region" description="Polar residues" evidence="1">
    <location>
        <begin position="33"/>
        <end position="55"/>
    </location>
</feature>
<comment type="caution">
    <text evidence="3">The sequence shown here is derived from an EMBL/GenBank/DDBJ whole genome shotgun (WGS) entry which is preliminary data.</text>
</comment>
<evidence type="ECO:0000256" key="2">
    <source>
        <dbReference type="SAM" id="SignalP"/>
    </source>
</evidence>
<reference evidence="3" key="1">
    <citation type="submission" date="2023-10" db="EMBL/GenBank/DDBJ databases">
        <title>Genome assemblies of two species of porcelain crab, Petrolisthes cinctipes and Petrolisthes manimaculis (Anomura: Porcellanidae).</title>
        <authorList>
            <person name="Angst P."/>
        </authorList>
    </citation>
    <scope>NUCLEOTIDE SEQUENCE</scope>
    <source>
        <strain evidence="3">PB745_01</strain>
        <tissue evidence="3">Gill</tissue>
    </source>
</reference>
<feature type="compositionally biased region" description="Polar residues" evidence="1">
    <location>
        <begin position="873"/>
        <end position="884"/>
    </location>
</feature>
<dbReference type="AlphaFoldDB" id="A0AAE1FBW6"/>
<proteinExistence type="predicted"/>
<feature type="region of interest" description="Disordered" evidence="1">
    <location>
        <begin position="33"/>
        <end position="108"/>
    </location>
</feature>
<evidence type="ECO:0000256" key="1">
    <source>
        <dbReference type="SAM" id="MobiDB-lite"/>
    </source>
</evidence>
<feature type="compositionally biased region" description="Basic and acidic residues" evidence="1">
    <location>
        <begin position="71"/>
        <end position="88"/>
    </location>
</feature>
<sequence>MTTLREYLLLVWLLAAVCGVCVSLPPSISSTIHNTPTGESTEESLQNEASHTGHNSDSPSSPSSSSFNTPSKERQPETLGDETDHIPAEGHTVGQLGEGRSLKRPRPSVSHALAIPTHLLEGLVDKPSKEHGSYSHVPVLLVNHKDKDKPKPGKMSQEHHYHSMTHPSKPPGTHLDKLTHKDQLKNYLLSHLHGTVGEDLLAPGHLLPVINHLLSLSHGIEGENIHTHGHLKPLKDYLLSLLHGTEAGDVIDTLENIKHDKIGEKMSLQDYLAKSEEHEQGFKQSLEDKLTNYIILAAKHWVGKKTMLHRFIDMVEQVKDKFKAYVKGVEKYSSEETYWTWSDYFQKFVNPHVKDEIFSYFGVTTPFKKEILYHWHKLMGKLLKYKKIVHIKDEEEEEEDSCEENEEEEEEEEEDEDNNKLKTPVTVIKFDPVGQTYKTAKWMLKSIFHHESMWDWLYETVINLQDFSLYREEKELTEDGNRIGKYGGGVGLVEAAKPKGWLWFAPGDLKKLALNWLAFFGIQALFLRAYVRKDYDYYSEDYDPYDMMMEESEEEDPYGMMMEESEEEDPYGMMMEQSEEEHPYGMMKEESPENPYDMMMMEEESPEKHHPYYMMMENSQEEHPMYHVREESEETHHPYFPRAKSEEIHPYPYFIKHNDDDDDHNYPFFKKGKQSDEKFHHYVEEDDEYLYYYLPYYQQNTEENEDHDHHPRSQENNNYHQEDDDDDDDDDRTHYQQPPQQQHHYADNQENPHQETYYDQSHQQNDDDDNQPYPSPTVNGGWNVQQQGTNYQVFHQQKGHEYVRQVPNNNNHHPPASTSSSSSYYSEREKRLHGGSQDGNGGEKTTGQELQRHEDKQSQNTNWEASDGVEDQGYTTTTTIQLNH</sequence>
<feature type="signal peptide" evidence="2">
    <location>
        <begin position="1"/>
        <end position="19"/>
    </location>
</feature>
<feature type="compositionally biased region" description="Low complexity" evidence="1">
    <location>
        <begin position="56"/>
        <end position="66"/>
    </location>
</feature>
<accession>A0AAE1FBW6</accession>
<feature type="compositionally biased region" description="Basic and acidic residues" evidence="1">
    <location>
        <begin position="744"/>
        <end position="753"/>
    </location>
</feature>
<evidence type="ECO:0000313" key="3">
    <source>
        <dbReference type="EMBL" id="KAK3870242.1"/>
    </source>
</evidence>
<feature type="chain" id="PRO_5042019412" evidence="2">
    <location>
        <begin position="20"/>
        <end position="884"/>
    </location>
</feature>
<dbReference type="Proteomes" id="UP001286313">
    <property type="component" value="Unassembled WGS sequence"/>
</dbReference>
<keyword evidence="2" id="KW-0732">Signal</keyword>
<feature type="region of interest" description="Disordered" evidence="1">
    <location>
        <begin position="702"/>
        <end position="784"/>
    </location>
</feature>
<feature type="compositionally biased region" description="Acidic residues" evidence="1">
    <location>
        <begin position="395"/>
        <end position="417"/>
    </location>
</feature>
<feature type="compositionally biased region" description="Basic and acidic residues" evidence="1">
    <location>
        <begin position="143"/>
        <end position="161"/>
    </location>
</feature>
<feature type="region of interest" description="Disordered" evidence="1">
    <location>
        <begin position="805"/>
        <end position="884"/>
    </location>
</feature>
<protein>
    <submittedName>
        <fullName evidence="3">Uncharacterized protein</fullName>
    </submittedName>
</protein>
<keyword evidence="4" id="KW-1185">Reference proteome</keyword>
<evidence type="ECO:0000313" key="4">
    <source>
        <dbReference type="Proteomes" id="UP001286313"/>
    </source>
</evidence>
<feature type="region of interest" description="Disordered" evidence="1">
    <location>
        <begin position="143"/>
        <end position="176"/>
    </location>
</feature>
<organism evidence="3 4">
    <name type="scientific">Petrolisthes cinctipes</name>
    <name type="common">Flat porcelain crab</name>
    <dbReference type="NCBI Taxonomy" id="88211"/>
    <lineage>
        <taxon>Eukaryota</taxon>
        <taxon>Metazoa</taxon>
        <taxon>Ecdysozoa</taxon>
        <taxon>Arthropoda</taxon>
        <taxon>Crustacea</taxon>
        <taxon>Multicrustacea</taxon>
        <taxon>Malacostraca</taxon>
        <taxon>Eumalacostraca</taxon>
        <taxon>Eucarida</taxon>
        <taxon>Decapoda</taxon>
        <taxon>Pleocyemata</taxon>
        <taxon>Anomura</taxon>
        <taxon>Galatheoidea</taxon>
        <taxon>Porcellanidae</taxon>
        <taxon>Petrolisthes</taxon>
    </lineage>
</organism>
<dbReference type="EMBL" id="JAWQEG010002697">
    <property type="protein sequence ID" value="KAK3870242.1"/>
    <property type="molecule type" value="Genomic_DNA"/>
</dbReference>
<feature type="region of interest" description="Disordered" evidence="1">
    <location>
        <begin position="395"/>
        <end position="419"/>
    </location>
</feature>
<gene>
    <name evidence="3" type="ORF">Pcinc_024506</name>
</gene>